<dbReference type="SUPFAM" id="SSF63829">
    <property type="entry name" value="Calcium-dependent phosphotriesterase"/>
    <property type="match status" value="1"/>
</dbReference>
<evidence type="ECO:0000259" key="4">
    <source>
        <dbReference type="Pfam" id="PF08450"/>
    </source>
</evidence>
<name>A0A251WWK3_9RHOB</name>
<feature type="binding site" evidence="3">
    <location>
        <position position="142"/>
    </location>
    <ligand>
        <name>a divalent metal cation</name>
        <dbReference type="ChEBI" id="CHEBI:60240"/>
    </ligand>
</feature>
<gene>
    <name evidence="5" type="ORF">BVC71_13595</name>
</gene>
<dbReference type="AlphaFoldDB" id="A0A251WWK3"/>
<dbReference type="Proteomes" id="UP000194664">
    <property type="component" value="Unassembled WGS sequence"/>
</dbReference>
<protein>
    <submittedName>
        <fullName evidence="5">Gluconolactonase</fullName>
    </submittedName>
</protein>
<accession>A0A251WWK3</accession>
<comment type="caution">
    <text evidence="5">The sequence shown here is derived from an EMBL/GenBank/DDBJ whole genome shotgun (WGS) entry which is preliminary data.</text>
</comment>
<dbReference type="InterPro" id="IPR013658">
    <property type="entry name" value="SGL"/>
</dbReference>
<feature type="binding site" evidence="3">
    <location>
        <position position="14"/>
    </location>
    <ligand>
        <name>a divalent metal cation</name>
        <dbReference type="ChEBI" id="CHEBI:60240"/>
    </ligand>
</feature>
<keyword evidence="6" id="KW-1185">Reference proteome</keyword>
<dbReference type="OrthoDB" id="2633250at2"/>
<dbReference type="PANTHER" id="PTHR10907">
    <property type="entry name" value="REGUCALCIN"/>
    <property type="match status" value="1"/>
</dbReference>
<dbReference type="InterPro" id="IPR011042">
    <property type="entry name" value="6-blade_b-propeller_TolB-like"/>
</dbReference>
<keyword evidence="3" id="KW-0862">Zinc</keyword>
<proteinExistence type="inferred from homology"/>
<comment type="similarity">
    <text evidence="1">Belongs to the SMP-30/CGR1 family.</text>
</comment>
<keyword evidence="3" id="KW-0479">Metal-binding</keyword>
<dbReference type="InterPro" id="IPR005511">
    <property type="entry name" value="SMP-30"/>
</dbReference>
<dbReference type="EMBL" id="MSPP01000005">
    <property type="protein sequence ID" value="OUD08525.1"/>
    <property type="molecule type" value="Genomic_DNA"/>
</dbReference>
<dbReference type="GO" id="GO:0019853">
    <property type="term" value="P:L-ascorbic acid biosynthetic process"/>
    <property type="evidence" value="ECO:0007669"/>
    <property type="project" value="TreeGrafter"/>
</dbReference>
<evidence type="ECO:0000313" key="5">
    <source>
        <dbReference type="EMBL" id="OUD08525.1"/>
    </source>
</evidence>
<comment type="cofactor">
    <cofactor evidence="3">
        <name>Zn(2+)</name>
        <dbReference type="ChEBI" id="CHEBI:29105"/>
    </cofactor>
    <text evidence="3">Binds 1 divalent metal cation per subunit.</text>
</comment>
<dbReference type="Pfam" id="PF08450">
    <property type="entry name" value="SGL"/>
    <property type="match status" value="1"/>
</dbReference>
<dbReference type="PANTHER" id="PTHR10907:SF47">
    <property type="entry name" value="REGUCALCIN"/>
    <property type="match status" value="1"/>
</dbReference>
<feature type="active site" description="Proton donor/acceptor" evidence="2">
    <location>
        <position position="192"/>
    </location>
</feature>
<organism evidence="5 6">
    <name type="scientific">Marivivens niveibacter</name>
    <dbReference type="NCBI Taxonomy" id="1930667"/>
    <lineage>
        <taxon>Bacteria</taxon>
        <taxon>Pseudomonadati</taxon>
        <taxon>Pseudomonadota</taxon>
        <taxon>Alphaproteobacteria</taxon>
        <taxon>Rhodobacterales</taxon>
        <taxon>Paracoccaceae</taxon>
        <taxon>Marivivens group</taxon>
        <taxon>Marivivens</taxon>
    </lineage>
</organism>
<dbReference type="Gene3D" id="2.120.10.30">
    <property type="entry name" value="TolB, C-terminal domain"/>
    <property type="match status" value="1"/>
</dbReference>
<dbReference type="GO" id="GO:0004341">
    <property type="term" value="F:gluconolactonase activity"/>
    <property type="evidence" value="ECO:0007669"/>
    <property type="project" value="TreeGrafter"/>
</dbReference>
<dbReference type="PRINTS" id="PR01790">
    <property type="entry name" value="SMP30FAMILY"/>
</dbReference>
<feature type="binding site" evidence="3">
    <location>
        <position position="95"/>
    </location>
    <ligand>
        <name>substrate</name>
    </ligand>
</feature>
<feature type="binding site" evidence="3">
    <location>
        <position position="192"/>
    </location>
    <ligand>
        <name>a divalent metal cation</name>
        <dbReference type="ChEBI" id="CHEBI:60240"/>
    </ligand>
</feature>
<feature type="domain" description="SMP-30/Gluconolactonase/LRE-like region" evidence="4">
    <location>
        <begin position="12"/>
        <end position="250"/>
    </location>
</feature>
<evidence type="ECO:0000313" key="6">
    <source>
        <dbReference type="Proteomes" id="UP000194664"/>
    </source>
</evidence>
<evidence type="ECO:0000256" key="1">
    <source>
        <dbReference type="ARBA" id="ARBA00008853"/>
    </source>
</evidence>
<feature type="binding site" evidence="3">
    <location>
        <position position="97"/>
    </location>
    <ligand>
        <name>substrate</name>
    </ligand>
</feature>
<evidence type="ECO:0000256" key="2">
    <source>
        <dbReference type="PIRSR" id="PIRSR605511-1"/>
    </source>
</evidence>
<sequence length="279" mass="30153">MIRVHSETKCTLGEGAFWHPKRNQFFWFDILGKSLRTVVEGDEQHWQFDECVSAAGWIDHDTILMASQTGLWRFNLETAARKLITPLEADNPVTRSNDGRADPQGGFWIGTMGFNAEKGAGSIYRFYRGELRILFSDITITNSICFAPDGKTAYFTDTVVGVIMAQPLDADGWPVGDAVPFVDVSGADFGADGSVVDADGKLWNAQWGAGRVACYGADGALIKTVDVPTPQTSCPAFGGADLTDLYVTTAAEGIDDPNAGKTYVISSVGKGQTEHQIIL</sequence>
<dbReference type="GO" id="GO:0005509">
    <property type="term" value="F:calcium ion binding"/>
    <property type="evidence" value="ECO:0007669"/>
    <property type="project" value="TreeGrafter"/>
</dbReference>
<dbReference type="RefSeq" id="WP_086452221.1">
    <property type="nucleotide sequence ID" value="NZ_MSPP01000005.1"/>
</dbReference>
<evidence type="ECO:0000256" key="3">
    <source>
        <dbReference type="PIRSR" id="PIRSR605511-2"/>
    </source>
</evidence>
<reference evidence="5 6" key="1">
    <citation type="submission" date="2016-12" db="EMBL/GenBank/DDBJ databases">
        <title>The draft genome sequence of HSLHS2.</title>
        <authorList>
            <person name="Hu D."/>
            <person name="Wang L."/>
            <person name="Shao Z."/>
        </authorList>
    </citation>
    <scope>NUCLEOTIDE SEQUENCE [LARGE SCALE GENOMIC DNA]</scope>
    <source>
        <strain evidence="5">MCCC 1A06712</strain>
    </source>
</reference>